<dbReference type="PANTHER" id="PTHR10587:SF133">
    <property type="entry name" value="CHITIN DEACETYLASE 1-RELATED"/>
    <property type="match status" value="1"/>
</dbReference>
<dbReference type="CDD" id="cd10917">
    <property type="entry name" value="CE4_NodB_like_6s_7s"/>
    <property type="match status" value="1"/>
</dbReference>
<dbReference type="InterPro" id="IPR011330">
    <property type="entry name" value="Glyco_hydro/deAcase_b/a-brl"/>
</dbReference>
<dbReference type="Gene3D" id="3.20.20.370">
    <property type="entry name" value="Glycoside hydrolase/deacetylase"/>
    <property type="match status" value="1"/>
</dbReference>
<dbReference type="InterPro" id="IPR050248">
    <property type="entry name" value="Polysacc_deacetylase_ArnD"/>
</dbReference>
<dbReference type="OrthoDB" id="9812065at2"/>
<keyword evidence="1" id="KW-0479">Metal-binding</keyword>
<name>A0A5B8YQ75_9FLAO</name>
<keyword evidence="2" id="KW-0378">Hydrolase</keyword>
<feature type="compositionally biased region" description="Low complexity" evidence="3">
    <location>
        <begin position="145"/>
        <end position="163"/>
    </location>
</feature>
<keyword evidence="6" id="KW-1185">Reference proteome</keyword>
<dbReference type="AlphaFoldDB" id="A0A5B8YQ75"/>
<accession>A0A5B8YQ75</accession>
<dbReference type="Pfam" id="PF01522">
    <property type="entry name" value="Polysacc_deac_1"/>
    <property type="match status" value="1"/>
</dbReference>
<gene>
    <name evidence="5" type="ORF">FK178_14290</name>
</gene>
<dbReference type="Proteomes" id="UP000321954">
    <property type="component" value="Chromosome"/>
</dbReference>
<feature type="domain" description="NodB homology" evidence="4">
    <location>
        <begin position="28"/>
        <end position="252"/>
    </location>
</feature>
<feature type="region of interest" description="Disordered" evidence="3">
    <location>
        <begin position="138"/>
        <end position="166"/>
    </location>
</feature>
<dbReference type="SUPFAM" id="SSF88713">
    <property type="entry name" value="Glycoside hydrolase/deacetylase"/>
    <property type="match status" value="1"/>
</dbReference>
<evidence type="ECO:0000256" key="2">
    <source>
        <dbReference type="ARBA" id="ARBA00022801"/>
    </source>
</evidence>
<evidence type="ECO:0000256" key="1">
    <source>
        <dbReference type="ARBA" id="ARBA00022723"/>
    </source>
</evidence>
<dbReference type="PROSITE" id="PS51677">
    <property type="entry name" value="NODB"/>
    <property type="match status" value="1"/>
</dbReference>
<dbReference type="PANTHER" id="PTHR10587">
    <property type="entry name" value="GLYCOSYL TRANSFERASE-RELATED"/>
    <property type="match status" value="1"/>
</dbReference>
<reference evidence="5 6" key="1">
    <citation type="submission" date="2019-08" db="EMBL/GenBank/DDBJ databases">
        <title>Antarcticibacterium arcticum sp. nov., a bacterium isolated from marine sediment of the Canadian Beaufort Sea.</title>
        <authorList>
            <person name="Lee Y.M."/>
            <person name="Baek K."/>
            <person name="Lee D.-H."/>
            <person name="Shin S.C."/>
            <person name="Jin Y.K."/>
            <person name="Park Y."/>
        </authorList>
    </citation>
    <scope>NUCLEOTIDE SEQUENCE [LARGE SCALE GENOMIC DNA]</scope>
    <source>
        <strain evidence="5 6">PAMC 28998</strain>
    </source>
</reference>
<dbReference type="GO" id="GO:0046872">
    <property type="term" value="F:metal ion binding"/>
    <property type="evidence" value="ECO:0007669"/>
    <property type="project" value="UniProtKB-KW"/>
</dbReference>
<dbReference type="RefSeq" id="WP_146836733.1">
    <property type="nucleotide sequence ID" value="NZ_CP042476.1"/>
</dbReference>
<dbReference type="GO" id="GO:0005975">
    <property type="term" value="P:carbohydrate metabolic process"/>
    <property type="evidence" value="ECO:0007669"/>
    <property type="project" value="InterPro"/>
</dbReference>
<evidence type="ECO:0000256" key="3">
    <source>
        <dbReference type="SAM" id="MobiDB-lite"/>
    </source>
</evidence>
<dbReference type="GO" id="GO:0016810">
    <property type="term" value="F:hydrolase activity, acting on carbon-nitrogen (but not peptide) bonds"/>
    <property type="evidence" value="ECO:0007669"/>
    <property type="project" value="InterPro"/>
</dbReference>
<evidence type="ECO:0000259" key="4">
    <source>
        <dbReference type="PROSITE" id="PS51677"/>
    </source>
</evidence>
<dbReference type="EMBL" id="CP042476">
    <property type="protein sequence ID" value="QED38813.1"/>
    <property type="molecule type" value="Genomic_DNA"/>
</dbReference>
<protein>
    <submittedName>
        <fullName evidence="5">Polysaccharide deacetylase family protein</fullName>
    </submittedName>
</protein>
<proteinExistence type="predicted"/>
<evidence type="ECO:0000313" key="5">
    <source>
        <dbReference type="EMBL" id="QED38813.1"/>
    </source>
</evidence>
<sequence length="254" mass="29233">MTSINRFIATAGRIFFPSLLWNKVSTEKILYLTFDDGPIPEVTPWVLSLLKEYDAKATFFCIGDNVHKHPDVFKMILADGHRIGNHTFNHLNGWKTSSDNYLENILQAERTIRDKLQEKLIAAPPSEITKKPQFHYLKTPKERPTNNNSQQTTPLQQPTSTGQKLFRPPFGKITPIQIRKLEQQDYKIVMWDVISEDYNPTKNPESCLKEVKNFSKPGSIVVFHDSLKAYGNLKIILPSVLQHYSQKGYEFKAL</sequence>
<organism evidence="5 6">
    <name type="scientific">Antarcticibacterium arcticum</name>
    <dbReference type="NCBI Taxonomy" id="2585771"/>
    <lineage>
        <taxon>Bacteria</taxon>
        <taxon>Pseudomonadati</taxon>
        <taxon>Bacteroidota</taxon>
        <taxon>Flavobacteriia</taxon>
        <taxon>Flavobacteriales</taxon>
        <taxon>Flavobacteriaceae</taxon>
        <taxon>Antarcticibacterium</taxon>
    </lineage>
</organism>
<evidence type="ECO:0000313" key="6">
    <source>
        <dbReference type="Proteomes" id="UP000321954"/>
    </source>
</evidence>
<dbReference type="GO" id="GO:0016020">
    <property type="term" value="C:membrane"/>
    <property type="evidence" value="ECO:0007669"/>
    <property type="project" value="TreeGrafter"/>
</dbReference>
<dbReference type="InterPro" id="IPR002509">
    <property type="entry name" value="NODB_dom"/>
</dbReference>
<dbReference type="KEGG" id="anp:FK178_14290"/>